<keyword evidence="4 7" id="KW-1133">Transmembrane helix</keyword>
<feature type="domain" description="Cationic amino acid transporter C-terminal" evidence="8">
    <location>
        <begin position="341"/>
        <end position="387"/>
    </location>
</feature>
<evidence type="ECO:0000256" key="6">
    <source>
        <dbReference type="SAM" id="MobiDB-lite"/>
    </source>
</evidence>
<dbReference type="AlphaFoldDB" id="A0A1D1VTQ8"/>
<keyword evidence="5 7" id="KW-0472">Membrane</keyword>
<dbReference type="InterPro" id="IPR002293">
    <property type="entry name" value="AA/rel_permease1"/>
</dbReference>
<evidence type="ECO:0000313" key="10">
    <source>
        <dbReference type="Proteomes" id="UP000186922"/>
    </source>
</evidence>
<proteinExistence type="predicted"/>
<dbReference type="Pfam" id="PF13520">
    <property type="entry name" value="AA_permease_2"/>
    <property type="match status" value="1"/>
</dbReference>
<feature type="region of interest" description="Disordered" evidence="6">
    <location>
        <begin position="239"/>
        <end position="264"/>
    </location>
</feature>
<name>A0A1D1VTQ8_RAMVA</name>
<feature type="compositionally biased region" description="Acidic residues" evidence="6">
    <location>
        <begin position="251"/>
        <end position="261"/>
    </location>
</feature>
<feature type="transmembrane region" description="Helical" evidence="7">
    <location>
        <begin position="364"/>
        <end position="382"/>
    </location>
</feature>
<evidence type="ECO:0000256" key="2">
    <source>
        <dbReference type="ARBA" id="ARBA00022448"/>
    </source>
</evidence>
<evidence type="ECO:0000259" key="8">
    <source>
        <dbReference type="Pfam" id="PF13906"/>
    </source>
</evidence>
<dbReference type="PANTHER" id="PTHR43243:SF4">
    <property type="entry name" value="CATIONIC AMINO ACID TRANSPORTER 4"/>
    <property type="match status" value="1"/>
</dbReference>
<dbReference type="GO" id="GO:0015171">
    <property type="term" value="F:amino acid transmembrane transporter activity"/>
    <property type="evidence" value="ECO:0007669"/>
    <property type="project" value="TreeGrafter"/>
</dbReference>
<keyword evidence="10" id="KW-1185">Reference proteome</keyword>
<gene>
    <name evidence="9" type="primary">RvY_13619</name>
    <name evidence="9" type="synonym">RvY_13619.1</name>
    <name evidence="9" type="ORF">RvY_13619-1</name>
</gene>
<keyword evidence="2" id="KW-0813">Transport</keyword>
<organism evidence="9 10">
    <name type="scientific">Ramazzottius varieornatus</name>
    <name type="common">Water bear</name>
    <name type="synonym">Tardigrade</name>
    <dbReference type="NCBI Taxonomy" id="947166"/>
    <lineage>
        <taxon>Eukaryota</taxon>
        <taxon>Metazoa</taxon>
        <taxon>Ecdysozoa</taxon>
        <taxon>Tardigrada</taxon>
        <taxon>Eutardigrada</taxon>
        <taxon>Parachela</taxon>
        <taxon>Hypsibioidea</taxon>
        <taxon>Ramazzottiidae</taxon>
        <taxon>Ramazzottius</taxon>
    </lineage>
</organism>
<feature type="transmembrane region" description="Helical" evidence="7">
    <location>
        <begin position="336"/>
        <end position="358"/>
    </location>
</feature>
<evidence type="ECO:0000313" key="9">
    <source>
        <dbReference type="EMBL" id="GAV03148.1"/>
    </source>
</evidence>
<comment type="caution">
    <text evidence="9">The sequence shown here is derived from an EMBL/GenBank/DDBJ whole genome shotgun (WGS) entry which is preliminary data.</text>
</comment>
<evidence type="ECO:0000256" key="7">
    <source>
        <dbReference type="SAM" id="Phobius"/>
    </source>
</evidence>
<dbReference type="PANTHER" id="PTHR43243">
    <property type="entry name" value="INNER MEMBRANE TRANSPORTER YGJI-RELATED"/>
    <property type="match status" value="1"/>
</dbReference>
<keyword evidence="3 7" id="KW-0812">Transmembrane</keyword>
<evidence type="ECO:0000256" key="3">
    <source>
        <dbReference type="ARBA" id="ARBA00022692"/>
    </source>
</evidence>
<dbReference type="Proteomes" id="UP000186922">
    <property type="component" value="Unassembled WGS sequence"/>
</dbReference>
<comment type="subcellular location">
    <subcellularLocation>
        <location evidence="1">Membrane</location>
        <topology evidence="1">Multi-pass membrane protein</topology>
    </subcellularLocation>
</comment>
<reference evidence="9 10" key="1">
    <citation type="journal article" date="2016" name="Nat. Commun.">
        <title>Extremotolerant tardigrade genome and improved radiotolerance of human cultured cells by tardigrade-unique protein.</title>
        <authorList>
            <person name="Hashimoto T."/>
            <person name="Horikawa D.D."/>
            <person name="Saito Y."/>
            <person name="Kuwahara H."/>
            <person name="Kozuka-Hata H."/>
            <person name="Shin-I T."/>
            <person name="Minakuchi Y."/>
            <person name="Ohishi K."/>
            <person name="Motoyama A."/>
            <person name="Aizu T."/>
            <person name="Enomoto A."/>
            <person name="Kondo K."/>
            <person name="Tanaka S."/>
            <person name="Hara Y."/>
            <person name="Koshikawa S."/>
            <person name="Sagara H."/>
            <person name="Miura T."/>
            <person name="Yokobori S."/>
            <person name="Miyagawa K."/>
            <person name="Suzuki Y."/>
            <person name="Kubo T."/>
            <person name="Oyama M."/>
            <person name="Kohara Y."/>
            <person name="Fujiyama A."/>
            <person name="Arakawa K."/>
            <person name="Katayama T."/>
            <person name="Toyoda A."/>
            <person name="Kunieda T."/>
        </authorList>
    </citation>
    <scope>NUCLEOTIDE SEQUENCE [LARGE SCALE GENOMIC DNA]</scope>
    <source>
        <strain evidence="9 10">YOKOZUNA-1</strain>
    </source>
</reference>
<feature type="transmembrane region" description="Helical" evidence="7">
    <location>
        <begin position="278"/>
        <end position="296"/>
    </location>
</feature>
<dbReference type="EMBL" id="BDGG01000009">
    <property type="protein sequence ID" value="GAV03148.1"/>
    <property type="molecule type" value="Genomic_DNA"/>
</dbReference>
<feature type="transmembrane region" description="Helical" evidence="7">
    <location>
        <begin position="26"/>
        <end position="53"/>
    </location>
</feature>
<feature type="transmembrane region" description="Helical" evidence="7">
    <location>
        <begin position="124"/>
        <end position="144"/>
    </location>
</feature>
<evidence type="ECO:0000256" key="4">
    <source>
        <dbReference type="ARBA" id="ARBA00022989"/>
    </source>
</evidence>
<feature type="transmembrane region" description="Helical" evidence="7">
    <location>
        <begin position="73"/>
        <end position="93"/>
    </location>
</feature>
<dbReference type="Gene3D" id="1.20.1740.10">
    <property type="entry name" value="Amino acid/polyamine transporter I"/>
    <property type="match status" value="2"/>
</dbReference>
<dbReference type="STRING" id="947166.A0A1D1VTQ8"/>
<dbReference type="OrthoDB" id="3900342at2759"/>
<evidence type="ECO:0000256" key="1">
    <source>
        <dbReference type="ARBA" id="ARBA00004141"/>
    </source>
</evidence>
<feature type="transmembrane region" description="Helical" evidence="7">
    <location>
        <begin position="150"/>
        <end position="170"/>
    </location>
</feature>
<feature type="transmembrane region" description="Helical" evidence="7">
    <location>
        <begin position="302"/>
        <end position="324"/>
    </location>
</feature>
<dbReference type="Pfam" id="PF13906">
    <property type="entry name" value="AA_permease_C"/>
    <property type="match status" value="1"/>
</dbReference>
<evidence type="ECO:0000256" key="5">
    <source>
        <dbReference type="ARBA" id="ARBA00023136"/>
    </source>
</evidence>
<dbReference type="GO" id="GO:0016020">
    <property type="term" value="C:membrane"/>
    <property type="evidence" value="ECO:0007669"/>
    <property type="project" value="UniProtKB-SubCell"/>
</dbReference>
<protein>
    <recommendedName>
        <fullName evidence="8">Cationic amino acid transporter C-terminal domain-containing protein</fullName>
    </recommendedName>
</protein>
<dbReference type="InterPro" id="IPR029485">
    <property type="entry name" value="CAT_C"/>
</dbReference>
<accession>A0A1D1VTQ8</accession>
<sequence>MPSFSGISAISMAGEEVRKPSRNIPIAHTMVAVVSFVLLFMMSGLVTLTTPAANLSLHAPLLDLFEDLRVKNSKYLIGIGCTSGLTLAIIVQLHHAERLLYAMVRDKLLPHRLAIWHYDRGSPWLCRFFVVGISAVLALFIPFQHLLTQVSIDILVSFAATCLAVVVIRYDPCQIGLEKGNPLRKTVSAESFVLSQASSCISQASYSTANSQVSHSINPTVQKTETAILLTQDKATSTEYSTQRCRSNEPEAAEDSPDTSDEGLLPDLQSYHRVLRTLYSTLVMSLIFAALTRFGWKSMQDPFGWVILTFCLLCVFLNFCGALYISRAPTTHKEQVYAAGGVPFIQILAVMGLCVMLFSVDTEAWIRWTVWTSIGTIFYLSYSRTRSAECLSMNQTICFENSTVSHTL</sequence>